<evidence type="ECO:0000256" key="5">
    <source>
        <dbReference type="PROSITE-ProRule" id="PRU00560"/>
    </source>
</evidence>
<evidence type="ECO:0000256" key="4">
    <source>
        <dbReference type="ARBA" id="ARBA00022840"/>
    </source>
</evidence>
<dbReference type="InterPro" id="IPR027351">
    <property type="entry name" value="(+)RNA_virus_helicase_core_dom"/>
</dbReference>
<name>A0ABP3DFK9_9ACTN</name>
<dbReference type="SUPFAM" id="SSF52540">
    <property type="entry name" value="P-loop containing nucleoside triphosphate hydrolases"/>
    <property type="match status" value="1"/>
</dbReference>
<sequence length="720" mass="78493">MTDRPSVLTTEIAAEQRHVDDVYARLEEVRSGTAEVEAEGHRRAQLGHEGALYERDVLVHQAARRRKALDSGYDGLVFGRLDLRSGEARHIGRLGVLDARYEPLVVDWRAPAAAPFYRATAEDPLDVVRRRVIHSSGTRVVGLSDDLLDPAAAPEGMAVVGEGALMATLARARGQAMRDIVSTIQREQDEAIRAPANGTTIIEGGPGTGKTAVALHRVAYLLYSDRNRYAGGGVLVVGPSPTFVRYIDQVLPSLGEEGVVLRSLATMLSTVKATRRDDAALSAIKGAASIRRVLSRLAWLPAPTAPDRFRVVYGGEVLTLDVRALAAARKAARRRGSTPNSARGQAATALLDALWNLSRSWSGAPENWERDAFDATIRDRDEFREFLAAWWPIVEPEHVLRWAADRSRLARCAGSDLAKNDVGPLAASFAEDGWSVADVALLDELRALLGKPPKPQVRRRRPEEWEMQEIRLSSDRAPAPTPAADEDDDEFSLIVVDEAQDLSPMQWRMLGRRGKYASWTLVGDPAQSAWEDPEEATAAMDAAVGTRVRRRYTLTTNYRNSAEIFELAASVLRRWEPGLELPTAVRQTGAKPSDRLVAGERLTDELRSAVEELLADVEGTVGVVTPAVRQDEVAAQLTGLGAGRLQVVDSIEAKGLEYDGVVVLEPAEIIAESSAGHRVLYVSLSRATHRLVVLSTEPDWAAPPADRAAPDRAVEPLSLF</sequence>
<evidence type="ECO:0000256" key="1">
    <source>
        <dbReference type="ARBA" id="ARBA00022741"/>
    </source>
</evidence>
<feature type="domain" description="UvrD-like helicase ATP-binding" evidence="6">
    <location>
        <begin position="183"/>
        <end position="561"/>
    </location>
</feature>
<keyword evidence="2 5" id="KW-0378">Hydrolase</keyword>
<dbReference type="EMBL" id="BAAAGX010000006">
    <property type="protein sequence ID" value="GAA0231501.1"/>
    <property type="molecule type" value="Genomic_DNA"/>
</dbReference>
<comment type="caution">
    <text evidence="7">The sequence shown here is derived from an EMBL/GenBank/DDBJ whole genome shotgun (WGS) entry which is preliminary data.</text>
</comment>
<evidence type="ECO:0000256" key="3">
    <source>
        <dbReference type="ARBA" id="ARBA00022806"/>
    </source>
</evidence>
<protein>
    <submittedName>
        <fullName evidence="7">AAA family ATPase</fullName>
    </submittedName>
</protein>
<evidence type="ECO:0000256" key="2">
    <source>
        <dbReference type="ARBA" id="ARBA00022801"/>
    </source>
</evidence>
<dbReference type="InterPro" id="IPR000212">
    <property type="entry name" value="DNA_helicase_UvrD/REP"/>
</dbReference>
<accession>A0ABP3DFK9</accession>
<keyword evidence="1 5" id="KW-0547">Nucleotide-binding</keyword>
<dbReference type="PANTHER" id="PTHR11070">
    <property type="entry name" value="UVRD / RECB / PCRA DNA HELICASE FAMILY MEMBER"/>
    <property type="match status" value="1"/>
</dbReference>
<feature type="binding site" evidence="5">
    <location>
        <begin position="204"/>
        <end position="211"/>
    </location>
    <ligand>
        <name>ATP</name>
        <dbReference type="ChEBI" id="CHEBI:30616"/>
    </ligand>
</feature>
<gene>
    <name evidence="7" type="ORF">GCM10009539_16150</name>
</gene>
<dbReference type="PROSITE" id="PS51198">
    <property type="entry name" value="UVRD_HELICASE_ATP_BIND"/>
    <property type="match status" value="1"/>
</dbReference>
<keyword evidence="8" id="KW-1185">Reference proteome</keyword>
<dbReference type="Pfam" id="PF01443">
    <property type="entry name" value="Viral_helicase1"/>
    <property type="match status" value="1"/>
</dbReference>
<dbReference type="Proteomes" id="UP001500967">
    <property type="component" value="Unassembled WGS sequence"/>
</dbReference>
<evidence type="ECO:0000259" key="6">
    <source>
        <dbReference type="PROSITE" id="PS51198"/>
    </source>
</evidence>
<dbReference type="RefSeq" id="WP_344648081.1">
    <property type="nucleotide sequence ID" value="NZ_BAAAGX010000006.1"/>
</dbReference>
<organism evidence="7 8">
    <name type="scientific">Cryptosporangium japonicum</name>
    <dbReference type="NCBI Taxonomy" id="80872"/>
    <lineage>
        <taxon>Bacteria</taxon>
        <taxon>Bacillati</taxon>
        <taxon>Actinomycetota</taxon>
        <taxon>Actinomycetes</taxon>
        <taxon>Cryptosporangiales</taxon>
        <taxon>Cryptosporangiaceae</taxon>
        <taxon>Cryptosporangium</taxon>
    </lineage>
</organism>
<dbReference type="Pfam" id="PF00580">
    <property type="entry name" value="UvrD-helicase"/>
    <property type="match status" value="1"/>
</dbReference>
<dbReference type="InterPro" id="IPR027417">
    <property type="entry name" value="P-loop_NTPase"/>
</dbReference>
<dbReference type="PANTHER" id="PTHR11070:SF45">
    <property type="entry name" value="DNA 3'-5' HELICASE"/>
    <property type="match status" value="1"/>
</dbReference>
<evidence type="ECO:0000313" key="7">
    <source>
        <dbReference type="EMBL" id="GAA0231501.1"/>
    </source>
</evidence>
<proteinExistence type="predicted"/>
<keyword evidence="3 5" id="KW-0347">Helicase</keyword>
<dbReference type="InterPro" id="IPR014016">
    <property type="entry name" value="UvrD-like_ATP-bd"/>
</dbReference>
<reference evidence="8" key="1">
    <citation type="journal article" date="2019" name="Int. J. Syst. Evol. Microbiol.">
        <title>The Global Catalogue of Microorganisms (GCM) 10K type strain sequencing project: providing services to taxonomists for standard genome sequencing and annotation.</title>
        <authorList>
            <consortium name="The Broad Institute Genomics Platform"/>
            <consortium name="The Broad Institute Genome Sequencing Center for Infectious Disease"/>
            <person name="Wu L."/>
            <person name="Ma J."/>
        </authorList>
    </citation>
    <scope>NUCLEOTIDE SEQUENCE [LARGE SCALE GENOMIC DNA]</scope>
    <source>
        <strain evidence="8">JCM 10425</strain>
    </source>
</reference>
<dbReference type="Gene3D" id="3.40.50.300">
    <property type="entry name" value="P-loop containing nucleotide triphosphate hydrolases"/>
    <property type="match status" value="3"/>
</dbReference>
<keyword evidence="4 5" id="KW-0067">ATP-binding</keyword>
<evidence type="ECO:0000313" key="8">
    <source>
        <dbReference type="Proteomes" id="UP001500967"/>
    </source>
</evidence>